<dbReference type="AlphaFoldDB" id="A0AAW1P371"/>
<proteinExistence type="predicted"/>
<dbReference type="PANTHER" id="PTHR43249">
    <property type="entry name" value="UDP-N-ACETYL-2-AMINO-2-DEOXY-D-GLUCURONATE OXIDASE"/>
    <property type="match status" value="1"/>
</dbReference>
<dbReference type="InterPro" id="IPR052515">
    <property type="entry name" value="Gfo/Idh/MocA_Oxidoreductase"/>
</dbReference>
<dbReference type="SUPFAM" id="SSF51735">
    <property type="entry name" value="NAD(P)-binding Rossmann-fold domains"/>
    <property type="match status" value="1"/>
</dbReference>
<dbReference type="Gene3D" id="3.40.50.720">
    <property type="entry name" value="NAD(P)-binding Rossmann-like Domain"/>
    <property type="match status" value="1"/>
</dbReference>
<dbReference type="EMBL" id="JALJOQ010000060">
    <property type="protein sequence ID" value="KAK9803338.1"/>
    <property type="molecule type" value="Genomic_DNA"/>
</dbReference>
<evidence type="ECO:0000313" key="2">
    <source>
        <dbReference type="EMBL" id="KAK9803338.1"/>
    </source>
</evidence>
<dbReference type="Proteomes" id="UP001465755">
    <property type="component" value="Unassembled WGS sequence"/>
</dbReference>
<dbReference type="PANTHER" id="PTHR43249:SF1">
    <property type="entry name" value="D-GLUCOSIDE 3-DEHYDROGENASE"/>
    <property type="match status" value="1"/>
</dbReference>
<evidence type="ECO:0000313" key="3">
    <source>
        <dbReference type="Proteomes" id="UP001465755"/>
    </source>
</evidence>
<dbReference type="SUPFAM" id="SSF55347">
    <property type="entry name" value="Glyceraldehyde-3-phosphate dehydrogenase-like, C-terminal domain"/>
    <property type="match status" value="1"/>
</dbReference>
<protein>
    <recommendedName>
        <fullName evidence="1">Oxidoreductase putative C-terminal domain-containing protein</fullName>
    </recommendedName>
</protein>
<dbReference type="InterPro" id="IPR013944">
    <property type="entry name" value="OxRdtase_put_C"/>
</dbReference>
<organism evidence="2 3">
    <name type="scientific">Symbiochloris irregularis</name>
    <dbReference type="NCBI Taxonomy" id="706552"/>
    <lineage>
        <taxon>Eukaryota</taxon>
        <taxon>Viridiplantae</taxon>
        <taxon>Chlorophyta</taxon>
        <taxon>core chlorophytes</taxon>
        <taxon>Trebouxiophyceae</taxon>
        <taxon>Trebouxiales</taxon>
        <taxon>Trebouxiaceae</taxon>
        <taxon>Symbiochloris</taxon>
    </lineage>
</organism>
<sequence>MAGTALARAGQRLARHFRLDKLRGIEFTAIVDPNTELAHAKVAEYSQGPNGHKWKNAEVFKNYASMLESQNHKPDAAFIGLPPEHHGSIDDPGSDIEVKLAEAGIQKNLIIAVGYMLRYNPAVEVTKRILAENDTPLACLIGRYTATYNHIRKRSWWDLDMSGGTIVEQATHFVDLMRYFGGEIVQDSILAAAVGPNYPLASMAPHPEGENLVPMDRRVNRVTSATFHFDRGAVGSLTHTCLMHEQNFFTTFELMADGMHLIIGDPYNTPTLKYRRKHSNEYEDVPLDTNKDMYVHQFEGFLEAVRTQDEKHIRCPYASASLTYQASQWITSVANKNRSPVDWSKQN</sequence>
<dbReference type="InterPro" id="IPR036291">
    <property type="entry name" value="NAD(P)-bd_dom_sf"/>
</dbReference>
<comment type="caution">
    <text evidence="2">The sequence shown here is derived from an EMBL/GenBank/DDBJ whole genome shotgun (WGS) entry which is preliminary data.</text>
</comment>
<keyword evidence="3" id="KW-1185">Reference proteome</keyword>
<feature type="domain" description="Oxidoreductase putative C-terminal" evidence="1">
    <location>
        <begin position="118"/>
        <end position="258"/>
    </location>
</feature>
<gene>
    <name evidence="2" type="ORF">WJX73_005466</name>
</gene>
<dbReference type="Gene3D" id="3.30.360.10">
    <property type="entry name" value="Dihydrodipicolinate Reductase, domain 2"/>
    <property type="match status" value="1"/>
</dbReference>
<reference evidence="2 3" key="1">
    <citation type="journal article" date="2024" name="Nat. Commun.">
        <title>Phylogenomics reveals the evolutionary origins of lichenization in chlorophyte algae.</title>
        <authorList>
            <person name="Puginier C."/>
            <person name="Libourel C."/>
            <person name="Otte J."/>
            <person name="Skaloud P."/>
            <person name="Haon M."/>
            <person name="Grisel S."/>
            <person name="Petersen M."/>
            <person name="Berrin J.G."/>
            <person name="Delaux P.M."/>
            <person name="Dal Grande F."/>
            <person name="Keller J."/>
        </authorList>
    </citation>
    <scope>NUCLEOTIDE SEQUENCE [LARGE SCALE GENOMIC DNA]</scope>
    <source>
        <strain evidence="2 3">SAG 2036</strain>
    </source>
</reference>
<accession>A0AAW1P371</accession>
<evidence type="ECO:0000259" key="1">
    <source>
        <dbReference type="Pfam" id="PF08635"/>
    </source>
</evidence>
<dbReference type="Pfam" id="PF08635">
    <property type="entry name" value="ox_reductase_C"/>
    <property type="match status" value="1"/>
</dbReference>
<name>A0AAW1P371_9CHLO</name>